<organism evidence="9">
    <name type="scientific">Schistocephalus solidus</name>
    <name type="common">Tapeworm</name>
    <dbReference type="NCBI Taxonomy" id="70667"/>
    <lineage>
        <taxon>Eukaryota</taxon>
        <taxon>Metazoa</taxon>
        <taxon>Spiralia</taxon>
        <taxon>Lophotrochozoa</taxon>
        <taxon>Platyhelminthes</taxon>
        <taxon>Cestoda</taxon>
        <taxon>Eucestoda</taxon>
        <taxon>Diphyllobothriidea</taxon>
        <taxon>Diphyllobothriidae</taxon>
        <taxon>Schistocephalus</taxon>
    </lineage>
</organism>
<evidence type="ECO:0000313" key="9">
    <source>
        <dbReference type="WBParaSite" id="SSLN_0001570001-mRNA-1"/>
    </source>
</evidence>
<dbReference type="STRING" id="70667.A0A183TF85"/>
<evidence type="ECO:0000256" key="4">
    <source>
        <dbReference type="ARBA" id="ARBA00022989"/>
    </source>
</evidence>
<dbReference type="OrthoDB" id="8841220at2759"/>
<reference evidence="9" key="1">
    <citation type="submission" date="2016-06" db="UniProtKB">
        <authorList>
            <consortium name="WormBaseParasite"/>
        </authorList>
    </citation>
    <scope>IDENTIFICATION</scope>
</reference>
<keyword evidence="5 6" id="KW-0472">Membrane</keyword>
<sequence length="171" mass="18964">MQHGLLVACVATPYIGAFIGSRFANNNKAWYHRLKHPSYTPPDWVFGPAWTMLYGCIGAASYLVAKEAAEQDVRLPLAVYGISLLLNWSWTPVFFGMHRLKTTNVMLSPIKSVGIIISTMIAAVGSHYLFYQVNPTAGLMMLPYVLWLCFASSLNIGMAYLNQPPSEKKSS</sequence>
<gene>
    <name evidence="7" type="ORF">SSLN_LOCUS15135</name>
</gene>
<comment type="subcellular location">
    <subcellularLocation>
        <location evidence="1">Membrane</location>
        <topology evidence="1">Multi-pass membrane protein</topology>
    </subcellularLocation>
</comment>
<dbReference type="EMBL" id="UYSU01039630">
    <property type="protein sequence ID" value="VDM01521.1"/>
    <property type="molecule type" value="Genomic_DNA"/>
</dbReference>
<dbReference type="PANTHER" id="PTHR10057">
    <property type="entry name" value="PERIPHERAL-TYPE BENZODIAZEPINE RECEPTOR"/>
    <property type="match status" value="1"/>
</dbReference>
<dbReference type="Pfam" id="PF03073">
    <property type="entry name" value="TspO_MBR"/>
    <property type="match status" value="1"/>
</dbReference>
<evidence type="ECO:0000256" key="1">
    <source>
        <dbReference type="ARBA" id="ARBA00004141"/>
    </source>
</evidence>
<dbReference type="GO" id="GO:0033013">
    <property type="term" value="P:tetrapyrrole metabolic process"/>
    <property type="evidence" value="ECO:0007669"/>
    <property type="project" value="UniProtKB-ARBA"/>
</dbReference>
<feature type="transmembrane region" description="Helical" evidence="6">
    <location>
        <begin position="109"/>
        <end position="130"/>
    </location>
</feature>
<keyword evidence="4 6" id="KW-1133">Transmembrane helix</keyword>
<feature type="transmembrane region" description="Helical" evidence="6">
    <location>
        <begin position="142"/>
        <end position="161"/>
    </location>
</feature>
<accession>A0A183TF85</accession>
<evidence type="ECO:0000256" key="6">
    <source>
        <dbReference type="SAM" id="Phobius"/>
    </source>
</evidence>
<evidence type="ECO:0000256" key="2">
    <source>
        <dbReference type="ARBA" id="ARBA00007524"/>
    </source>
</evidence>
<dbReference type="Gene3D" id="1.20.1260.100">
    <property type="entry name" value="TspO/MBR protein"/>
    <property type="match status" value="1"/>
</dbReference>
<protein>
    <submittedName>
        <fullName evidence="9">Translocator protein</fullName>
    </submittedName>
</protein>
<evidence type="ECO:0000256" key="3">
    <source>
        <dbReference type="ARBA" id="ARBA00022692"/>
    </source>
</evidence>
<evidence type="ECO:0000313" key="8">
    <source>
        <dbReference type="Proteomes" id="UP000275846"/>
    </source>
</evidence>
<dbReference type="CDD" id="cd15904">
    <property type="entry name" value="TSPO_MBR"/>
    <property type="match status" value="1"/>
</dbReference>
<dbReference type="AlphaFoldDB" id="A0A183TF85"/>
<comment type="similarity">
    <text evidence="2">Belongs to the TspO/BZRP family.</text>
</comment>
<dbReference type="FunFam" id="1.20.1260.100:FF:000001">
    <property type="entry name" value="translocator protein 2"/>
    <property type="match status" value="1"/>
</dbReference>
<evidence type="ECO:0000256" key="5">
    <source>
        <dbReference type="ARBA" id="ARBA00023136"/>
    </source>
</evidence>
<feature type="transmembrane region" description="Helical" evidence="6">
    <location>
        <begin position="44"/>
        <end position="65"/>
    </location>
</feature>
<dbReference type="Proteomes" id="UP000275846">
    <property type="component" value="Unassembled WGS sequence"/>
</dbReference>
<dbReference type="WBParaSite" id="SSLN_0001570001-mRNA-1">
    <property type="protein sequence ID" value="SSLN_0001570001-mRNA-1"/>
    <property type="gene ID" value="SSLN_0001570001"/>
</dbReference>
<proteinExistence type="inferred from homology"/>
<evidence type="ECO:0000313" key="7">
    <source>
        <dbReference type="EMBL" id="VDM01521.1"/>
    </source>
</evidence>
<reference evidence="7 8" key="2">
    <citation type="submission" date="2018-11" db="EMBL/GenBank/DDBJ databases">
        <authorList>
            <consortium name="Pathogen Informatics"/>
        </authorList>
    </citation>
    <scope>NUCLEOTIDE SEQUENCE [LARGE SCALE GENOMIC DNA]</scope>
    <source>
        <strain evidence="7 8">NST_G2</strain>
    </source>
</reference>
<dbReference type="InterPro" id="IPR004307">
    <property type="entry name" value="TspO_MBR"/>
</dbReference>
<dbReference type="GO" id="GO:0005741">
    <property type="term" value="C:mitochondrial outer membrane"/>
    <property type="evidence" value="ECO:0007669"/>
    <property type="project" value="TreeGrafter"/>
</dbReference>
<feature type="transmembrane region" description="Helical" evidence="6">
    <location>
        <begin position="77"/>
        <end position="97"/>
    </location>
</feature>
<dbReference type="PANTHER" id="PTHR10057:SF0">
    <property type="entry name" value="TRANSLOCATOR PROTEIN"/>
    <property type="match status" value="1"/>
</dbReference>
<keyword evidence="3 6" id="KW-0812">Transmembrane</keyword>
<dbReference type="PIRSF" id="PIRSF005859">
    <property type="entry name" value="PBR"/>
    <property type="match status" value="1"/>
</dbReference>
<dbReference type="InterPro" id="IPR038330">
    <property type="entry name" value="TspO/MBR-related_sf"/>
</dbReference>
<name>A0A183TF85_SCHSO</name>
<keyword evidence="8" id="KW-1185">Reference proteome</keyword>